<keyword evidence="2" id="KW-0479">Metal-binding</keyword>
<dbReference type="InterPro" id="IPR015955">
    <property type="entry name" value="Lactate_DH/Glyco_Ohase_4_C"/>
</dbReference>
<evidence type="ECO:0000256" key="1">
    <source>
        <dbReference type="ARBA" id="ARBA00001911"/>
    </source>
</evidence>
<evidence type="ECO:0000313" key="8">
    <source>
        <dbReference type="EMBL" id="MCU6739738.1"/>
    </source>
</evidence>
<dbReference type="PANTHER" id="PTHR32092">
    <property type="entry name" value="6-PHOSPHO-BETA-GLUCOSIDASE-RELATED"/>
    <property type="match status" value="1"/>
</dbReference>
<feature type="non-terminal residue" evidence="8">
    <location>
        <position position="103"/>
    </location>
</feature>
<proteinExistence type="predicted"/>
<protein>
    <submittedName>
        <fullName evidence="8">6-phospho-beta-glucosidase</fullName>
    </submittedName>
</protein>
<gene>
    <name evidence="8" type="ORF">OCV55_13935</name>
</gene>
<dbReference type="Gene3D" id="3.90.110.10">
    <property type="entry name" value="Lactate dehydrogenase/glycoside hydrolase, family 4, C-terminal"/>
    <property type="match status" value="1"/>
</dbReference>
<name>A0ABT2SY04_9FIRM</name>
<dbReference type="EMBL" id="JAOQJR010000033">
    <property type="protein sequence ID" value="MCU6739738.1"/>
    <property type="molecule type" value="Genomic_DNA"/>
</dbReference>
<dbReference type="InterPro" id="IPR001088">
    <property type="entry name" value="Glyco_hydro_4"/>
</dbReference>
<keyword evidence="9" id="KW-1185">Reference proteome</keyword>
<dbReference type="Pfam" id="PF11975">
    <property type="entry name" value="Glyco_hydro_4C"/>
    <property type="match status" value="1"/>
</dbReference>
<keyword evidence="4" id="KW-0520">NAD</keyword>
<dbReference type="PANTHER" id="PTHR32092:SF5">
    <property type="entry name" value="6-PHOSPHO-BETA-GLUCOSIDASE"/>
    <property type="match status" value="1"/>
</dbReference>
<sequence length="103" mass="11232">STGARAIAFGPLQPAQRGWLQCMKNMELCVEEAAVTGDYGLLMQAFILNPQTVSGQKMVNVLNELLIAHEKYLPQFADKIAELKAAGVTIKDDVARELTEKGL</sequence>
<comment type="cofactor">
    <cofactor evidence="1">
        <name>NAD(+)</name>
        <dbReference type="ChEBI" id="CHEBI:57540"/>
    </cofactor>
</comment>
<keyword evidence="6" id="KW-0326">Glycosidase</keyword>
<dbReference type="Proteomes" id="UP001208364">
    <property type="component" value="Unassembled WGS sequence"/>
</dbReference>
<evidence type="ECO:0000256" key="3">
    <source>
        <dbReference type="ARBA" id="ARBA00022801"/>
    </source>
</evidence>
<evidence type="ECO:0000259" key="7">
    <source>
        <dbReference type="Pfam" id="PF11975"/>
    </source>
</evidence>
<accession>A0ABT2SY04</accession>
<keyword evidence="5" id="KW-0464">Manganese</keyword>
<dbReference type="SUPFAM" id="SSF56327">
    <property type="entry name" value="LDH C-terminal domain-like"/>
    <property type="match status" value="1"/>
</dbReference>
<evidence type="ECO:0000256" key="6">
    <source>
        <dbReference type="ARBA" id="ARBA00023295"/>
    </source>
</evidence>
<comment type="caution">
    <text evidence="8">The sequence shown here is derived from an EMBL/GenBank/DDBJ whole genome shotgun (WGS) entry which is preliminary data.</text>
</comment>
<keyword evidence="3" id="KW-0378">Hydrolase</keyword>
<evidence type="ECO:0000313" key="9">
    <source>
        <dbReference type="Proteomes" id="UP001208364"/>
    </source>
</evidence>
<organism evidence="8 9">
    <name type="scientific">[Clostridium] ammoniilyticum</name>
    <dbReference type="NCBI Taxonomy" id="2981784"/>
    <lineage>
        <taxon>Bacteria</taxon>
        <taxon>Bacillati</taxon>
        <taxon>Bacillota</taxon>
        <taxon>Erysipelotrichia</taxon>
        <taxon>Erysipelotrichales</taxon>
        <taxon>Coprobacillaceae</taxon>
        <taxon>Faecalibacillus</taxon>
    </lineage>
</organism>
<dbReference type="InterPro" id="IPR022616">
    <property type="entry name" value="Glyco_hydro_4_C"/>
</dbReference>
<evidence type="ECO:0000256" key="4">
    <source>
        <dbReference type="ARBA" id="ARBA00023027"/>
    </source>
</evidence>
<evidence type="ECO:0000256" key="2">
    <source>
        <dbReference type="ARBA" id="ARBA00022723"/>
    </source>
</evidence>
<feature type="non-terminal residue" evidence="8">
    <location>
        <position position="1"/>
    </location>
</feature>
<reference evidence="8 9" key="1">
    <citation type="journal article" date="2021" name="ISME Commun">
        <title>Automated analysis of genomic sequences facilitates high-throughput and comprehensive description of bacteria.</title>
        <authorList>
            <person name="Hitch T.C.A."/>
        </authorList>
    </citation>
    <scope>NUCLEOTIDE SEQUENCE [LARGE SCALE GENOMIC DNA]</scope>
    <source>
        <strain evidence="8 9">H4_15</strain>
    </source>
</reference>
<evidence type="ECO:0000256" key="5">
    <source>
        <dbReference type="ARBA" id="ARBA00023211"/>
    </source>
</evidence>
<feature type="domain" description="Glycosyl hydrolase family 4 C-terminal" evidence="7">
    <location>
        <begin position="2"/>
        <end position="52"/>
    </location>
</feature>